<organism evidence="1 2">
    <name type="scientific">Bifidobacterium crudilactis</name>
    <dbReference type="NCBI Taxonomy" id="327277"/>
    <lineage>
        <taxon>Bacteria</taxon>
        <taxon>Bacillati</taxon>
        <taxon>Actinomycetota</taxon>
        <taxon>Actinomycetes</taxon>
        <taxon>Bifidobacteriales</taxon>
        <taxon>Bifidobacteriaceae</taxon>
        <taxon>Bifidobacterium</taxon>
    </lineage>
</organism>
<dbReference type="EMBL" id="JAAXZR010000020">
    <property type="protein sequence ID" value="NLT79741.1"/>
    <property type="molecule type" value="Genomic_DNA"/>
</dbReference>
<reference evidence="1" key="2">
    <citation type="submission" date="2020-01" db="EMBL/GenBank/DDBJ databases">
        <authorList>
            <person name="Campanaro S."/>
        </authorList>
    </citation>
    <scope>NUCLEOTIDE SEQUENCE</scope>
    <source>
        <strain evidence="1">AS01afH2WH_6</strain>
    </source>
</reference>
<reference evidence="1" key="1">
    <citation type="journal article" date="2020" name="Biotechnol. Biofuels">
        <title>New insights from the biogas microbiome by comprehensive genome-resolved metagenomics of nearly 1600 species originating from multiple anaerobic digesters.</title>
        <authorList>
            <person name="Campanaro S."/>
            <person name="Treu L."/>
            <person name="Rodriguez-R L.M."/>
            <person name="Kovalovszki A."/>
            <person name="Ziels R.M."/>
            <person name="Maus I."/>
            <person name="Zhu X."/>
            <person name="Kougias P.G."/>
            <person name="Basile A."/>
            <person name="Luo G."/>
            <person name="Schluter A."/>
            <person name="Konstantinidis K.T."/>
            <person name="Angelidaki I."/>
        </authorList>
    </citation>
    <scope>NUCLEOTIDE SEQUENCE</scope>
    <source>
        <strain evidence="1">AS01afH2WH_6</strain>
    </source>
</reference>
<dbReference type="RefSeq" id="WP_273173693.1">
    <property type="nucleotide sequence ID" value="NZ_JAAXZR010000020.1"/>
</dbReference>
<comment type="caution">
    <text evidence="1">The sequence shown here is derived from an EMBL/GenBank/DDBJ whole genome shotgun (WGS) entry which is preliminary data.</text>
</comment>
<gene>
    <name evidence="1" type="ORF">GXW98_05615</name>
</gene>
<sequence length="243" mass="27148">MNTQENRTKLIASVRNDANRLASLLLELKQRSVSNNETHSPARETPASNDPFEHYLLAILDNLYRLGQECQNAQRRLVEKIQNDPLEINSYRVSKRTIAKQLHISPSTPNNWLKEKAPQPSLASEQMQGITVDTDALTATLILGASDYAQVLLSEWGKAPSYIKKFGGSTRILASLLLDIWRGNPANASDLIDAFAEKASRIDARGSGTLSSTDDMRHRIIDRIANVLPDSSDVDQFKYTMNR</sequence>
<evidence type="ECO:0000313" key="2">
    <source>
        <dbReference type="Proteomes" id="UP000767327"/>
    </source>
</evidence>
<proteinExistence type="predicted"/>
<evidence type="ECO:0000313" key="1">
    <source>
        <dbReference type="EMBL" id="NLT79741.1"/>
    </source>
</evidence>
<accession>A0A971CZV7</accession>
<name>A0A971CZV7_9BIFI</name>
<dbReference type="AlphaFoldDB" id="A0A971CZV7"/>
<dbReference type="Proteomes" id="UP000767327">
    <property type="component" value="Unassembled WGS sequence"/>
</dbReference>
<protein>
    <submittedName>
        <fullName evidence="1">Uncharacterized protein</fullName>
    </submittedName>
</protein>